<feature type="signal peptide" evidence="1">
    <location>
        <begin position="1"/>
        <end position="30"/>
    </location>
</feature>
<evidence type="ECO:0000256" key="1">
    <source>
        <dbReference type="SAM" id="SignalP"/>
    </source>
</evidence>
<dbReference type="RefSeq" id="WP_095583579.1">
    <property type="nucleotide sequence ID" value="NZ_JAJQQQ010000005.1"/>
</dbReference>
<gene>
    <name evidence="2" type="ORF">CK936_27060</name>
</gene>
<organism evidence="2 3">
    <name type="scientific">Streptomyces albireticuli</name>
    <dbReference type="NCBI Taxonomy" id="1940"/>
    <lineage>
        <taxon>Bacteria</taxon>
        <taxon>Bacillati</taxon>
        <taxon>Actinomycetota</taxon>
        <taxon>Actinomycetes</taxon>
        <taxon>Kitasatosporales</taxon>
        <taxon>Streptomycetaceae</taxon>
        <taxon>Streptomyces</taxon>
    </lineage>
</organism>
<reference evidence="2 3" key="1">
    <citation type="submission" date="2017-08" db="EMBL/GenBank/DDBJ databases">
        <title>Genome sequence of Streptomyces albireticuli NRRL B-1670.</title>
        <authorList>
            <person name="Graham D.E."/>
            <person name="Mahan K.M."/>
            <person name="Klingeman D.M."/>
            <person name="Hettich R.L."/>
            <person name="Parry R.J."/>
            <person name="Spain J.C."/>
        </authorList>
    </citation>
    <scope>NUCLEOTIDE SEQUENCE [LARGE SCALE GENOMIC DNA]</scope>
    <source>
        <strain evidence="2 3">NRRL B-1670</strain>
    </source>
</reference>
<keyword evidence="3" id="KW-1185">Reference proteome</keyword>
<dbReference type="EMBL" id="NSJV01000521">
    <property type="protein sequence ID" value="PAU45906.1"/>
    <property type="molecule type" value="Genomic_DNA"/>
</dbReference>
<name>A0A2A2D3A7_9ACTN</name>
<evidence type="ECO:0000313" key="3">
    <source>
        <dbReference type="Proteomes" id="UP000218944"/>
    </source>
</evidence>
<proteinExistence type="predicted"/>
<comment type="caution">
    <text evidence="2">The sequence shown here is derived from an EMBL/GenBank/DDBJ whole genome shotgun (WGS) entry which is preliminary data.</text>
</comment>
<keyword evidence="1" id="KW-0732">Signal</keyword>
<sequence length="110" mass="11273">MYALTRLGRVAVAAGAALVLVTGLSTSAQAATGPFDYVSVTHGDLTLDDPDNDVCFLLPGGALRATNGTNTRATLYAEPGDCESQVVGTLQPGMARNFEGGTLPRAVQFG</sequence>
<dbReference type="Proteomes" id="UP000218944">
    <property type="component" value="Unassembled WGS sequence"/>
</dbReference>
<accession>A0A2A2D3A7</accession>
<feature type="chain" id="PRO_5012719641" evidence="1">
    <location>
        <begin position="31"/>
        <end position="110"/>
    </location>
</feature>
<evidence type="ECO:0000313" key="2">
    <source>
        <dbReference type="EMBL" id="PAU45906.1"/>
    </source>
</evidence>
<protein>
    <submittedName>
        <fullName evidence="2">Uncharacterized protein</fullName>
    </submittedName>
</protein>
<dbReference type="AlphaFoldDB" id="A0A2A2D3A7"/>